<dbReference type="AlphaFoldDB" id="A0A5B9FU34"/>
<dbReference type="KEGG" id="fak:FUA48_01135"/>
<accession>A0A5B9FU34</accession>
<dbReference type="EMBL" id="CP042831">
    <property type="protein sequence ID" value="QEE48227.1"/>
    <property type="molecule type" value="Genomic_DNA"/>
</dbReference>
<gene>
    <name evidence="2" type="ORF">FUA48_01135</name>
</gene>
<protein>
    <submittedName>
        <fullName evidence="2">Uncharacterized protein</fullName>
    </submittedName>
</protein>
<sequence>MKTTLITLSVLLIASFIARALFNRPSAKINLSDGKKFVEKLDELGYFKYADKKDKDSLKQELITSFNPNNELVTLWDEESGAPLDYRYYFCDGETLFEQGGFTEILSELQPTFQKIGLEITVTEHQEEWDTENEWLNHSITINNQKYTIFKNFKDYGWGEATQRLVDIINDQLSKQQKEDRLYPVSGGNDGRLIFLSYKQYKYIYSIYKNPEWKPLEIKEWCDIMGVKYMSVK</sequence>
<proteinExistence type="predicted"/>
<reference evidence="2 3" key="1">
    <citation type="submission" date="2019-08" db="EMBL/GenBank/DDBJ databases">
        <title>Flavobacterium alkalisoli sp. nov., isolated from rhizosphere soil of Suaeda salsa.</title>
        <authorList>
            <person name="Sun J.-Q."/>
            <person name="Xu L."/>
        </authorList>
    </citation>
    <scope>NUCLEOTIDE SEQUENCE [LARGE SCALE GENOMIC DNA]</scope>
    <source>
        <strain evidence="2 3">XS-5</strain>
    </source>
</reference>
<evidence type="ECO:0000313" key="2">
    <source>
        <dbReference type="EMBL" id="QEE48227.1"/>
    </source>
</evidence>
<keyword evidence="1" id="KW-0732">Signal</keyword>
<feature type="signal peptide" evidence="1">
    <location>
        <begin position="1"/>
        <end position="20"/>
    </location>
</feature>
<keyword evidence="3" id="KW-1185">Reference proteome</keyword>
<dbReference type="OrthoDB" id="2991685at2"/>
<dbReference type="RefSeq" id="WP_147581725.1">
    <property type="nucleotide sequence ID" value="NZ_CP042831.1"/>
</dbReference>
<feature type="chain" id="PRO_5023089984" evidence="1">
    <location>
        <begin position="21"/>
        <end position="233"/>
    </location>
</feature>
<evidence type="ECO:0000256" key="1">
    <source>
        <dbReference type="SAM" id="SignalP"/>
    </source>
</evidence>
<name>A0A5B9FU34_9FLAO</name>
<dbReference type="Proteomes" id="UP000321222">
    <property type="component" value="Chromosome"/>
</dbReference>
<organism evidence="2 3">
    <name type="scientific">Flavobacterium alkalisoli</name>
    <dbReference type="NCBI Taxonomy" id="2602769"/>
    <lineage>
        <taxon>Bacteria</taxon>
        <taxon>Pseudomonadati</taxon>
        <taxon>Bacteroidota</taxon>
        <taxon>Flavobacteriia</taxon>
        <taxon>Flavobacteriales</taxon>
        <taxon>Flavobacteriaceae</taxon>
        <taxon>Flavobacterium</taxon>
    </lineage>
</organism>
<evidence type="ECO:0000313" key="3">
    <source>
        <dbReference type="Proteomes" id="UP000321222"/>
    </source>
</evidence>